<keyword evidence="4" id="KW-1185">Reference proteome</keyword>
<feature type="chain" id="PRO_5020884220" description="PB1 domain-containing protein" evidence="2">
    <location>
        <begin position="22"/>
        <end position="325"/>
    </location>
</feature>
<dbReference type="Proteomes" id="UP000298663">
    <property type="component" value="Unassembled WGS sequence"/>
</dbReference>
<feature type="compositionally biased region" description="Polar residues" evidence="1">
    <location>
        <begin position="215"/>
        <end position="228"/>
    </location>
</feature>
<reference evidence="3 4" key="2">
    <citation type="journal article" date="2019" name="G3 (Bethesda)">
        <title>Hybrid Assembly of the Genome of the Entomopathogenic Nematode Steinernema carpocapsae Identifies the X-Chromosome.</title>
        <authorList>
            <person name="Serra L."/>
            <person name="Macchietto M."/>
            <person name="Macias-Munoz A."/>
            <person name="McGill C.J."/>
            <person name="Rodriguez I.M."/>
            <person name="Rodriguez B."/>
            <person name="Murad R."/>
            <person name="Mortazavi A."/>
        </authorList>
    </citation>
    <scope>NUCLEOTIDE SEQUENCE [LARGE SCALE GENOMIC DNA]</scope>
    <source>
        <strain evidence="3 4">ALL</strain>
    </source>
</reference>
<comment type="caution">
    <text evidence="3">The sequence shown here is derived from an EMBL/GenBank/DDBJ whole genome shotgun (WGS) entry which is preliminary data.</text>
</comment>
<evidence type="ECO:0000256" key="2">
    <source>
        <dbReference type="SAM" id="SignalP"/>
    </source>
</evidence>
<name>A0A4V6A070_STECR</name>
<evidence type="ECO:0000313" key="4">
    <source>
        <dbReference type="Proteomes" id="UP000298663"/>
    </source>
</evidence>
<dbReference type="EMBL" id="AZBU02000007">
    <property type="protein sequence ID" value="TKR70285.1"/>
    <property type="molecule type" value="Genomic_DNA"/>
</dbReference>
<proteinExistence type="predicted"/>
<evidence type="ECO:0008006" key="5">
    <source>
        <dbReference type="Google" id="ProtNLM"/>
    </source>
</evidence>
<sequence>MKSLRRLCILVYDTLSAWVSCLQCKCKKTIEMSFHREPSKNVHSNIFDTLSMPFTQMMEDKEAMGIFSDQKLQWNHFGKKYKLSFTKEEMDYMDLYDVLMRKITDERPEFDGLIAYNDLSGRQIIIRNDSDLRGALHHLKNKLRIYTTLTEKGYMAATEISNSRPPTRSHSVPPTVTFQDRSYSPRYSPQDHRSPSSMDSQYRSYDRRSRSPQPVVQTPNSVSPRSGSDGSGYHQVVPHQPPYPPGYTYSYSQYGPYANGHLPHPAPGPLAYGFPPHNFLLSHFLTGGHYPFYPRGGSWIGPNKYHNFSGWNGRGYYKSGWGPAW</sequence>
<dbReference type="OrthoDB" id="5798369at2759"/>
<feature type="region of interest" description="Disordered" evidence="1">
    <location>
        <begin position="158"/>
        <end position="239"/>
    </location>
</feature>
<feature type="signal peptide" evidence="2">
    <location>
        <begin position="1"/>
        <end position="21"/>
    </location>
</feature>
<keyword evidence="2" id="KW-0732">Signal</keyword>
<organism evidence="3 4">
    <name type="scientific">Steinernema carpocapsae</name>
    <name type="common">Entomopathogenic nematode</name>
    <dbReference type="NCBI Taxonomy" id="34508"/>
    <lineage>
        <taxon>Eukaryota</taxon>
        <taxon>Metazoa</taxon>
        <taxon>Ecdysozoa</taxon>
        <taxon>Nematoda</taxon>
        <taxon>Chromadorea</taxon>
        <taxon>Rhabditida</taxon>
        <taxon>Tylenchina</taxon>
        <taxon>Panagrolaimomorpha</taxon>
        <taxon>Strongyloidoidea</taxon>
        <taxon>Steinernematidae</taxon>
        <taxon>Steinernema</taxon>
    </lineage>
</organism>
<protein>
    <recommendedName>
        <fullName evidence="5">PB1 domain-containing protein</fullName>
    </recommendedName>
</protein>
<reference evidence="3 4" key="1">
    <citation type="journal article" date="2015" name="Genome Biol.">
        <title>Comparative genomics of Steinernema reveals deeply conserved gene regulatory networks.</title>
        <authorList>
            <person name="Dillman A.R."/>
            <person name="Macchietto M."/>
            <person name="Porter C.F."/>
            <person name="Rogers A."/>
            <person name="Williams B."/>
            <person name="Antoshechkin I."/>
            <person name="Lee M.M."/>
            <person name="Goodwin Z."/>
            <person name="Lu X."/>
            <person name="Lewis E.E."/>
            <person name="Goodrich-Blair H."/>
            <person name="Stock S.P."/>
            <person name="Adams B.J."/>
            <person name="Sternberg P.W."/>
            <person name="Mortazavi A."/>
        </authorList>
    </citation>
    <scope>NUCLEOTIDE SEQUENCE [LARGE SCALE GENOMIC DNA]</scope>
    <source>
        <strain evidence="3 4">ALL</strain>
    </source>
</reference>
<feature type="compositionally biased region" description="Polar residues" evidence="1">
    <location>
        <begin position="159"/>
        <end position="187"/>
    </location>
</feature>
<evidence type="ECO:0000256" key="1">
    <source>
        <dbReference type="SAM" id="MobiDB-lite"/>
    </source>
</evidence>
<accession>A0A4V6A070</accession>
<dbReference type="AlphaFoldDB" id="A0A4V6A070"/>
<evidence type="ECO:0000313" key="3">
    <source>
        <dbReference type="EMBL" id="TKR70285.1"/>
    </source>
</evidence>
<gene>
    <name evidence="3" type="ORF">L596_022328</name>
</gene>